<dbReference type="AlphaFoldDB" id="A0AAV5X0X1"/>
<feature type="non-terminal residue" evidence="2">
    <location>
        <position position="1"/>
    </location>
</feature>
<accession>A0AAV5X0X1</accession>
<proteinExistence type="predicted"/>
<comment type="caution">
    <text evidence="2">The sequence shown here is derived from an EMBL/GenBank/DDBJ whole genome shotgun (WGS) entry which is preliminary data.</text>
</comment>
<evidence type="ECO:0000313" key="2">
    <source>
        <dbReference type="EMBL" id="GMT36555.1"/>
    </source>
</evidence>
<evidence type="ECO:0000256" key="1">
    <source>
        <dbReference type="SAM" id="MobiDB-lite"/>
    </source>
</evidence>
<name>A0AAV5X0X1_9BILA</name>
<protein>
    <submittedName>
        <fullName evidence="2">Uncharacterized protein</fullName>
    </submittedName>
</protein>
<dbReference type="Proteomes" id="UP001432322">
    <property type="component" value="Unassembled WGS sequence"/>
</dbReference>
<keyword evidence="3" id="KW-1185">Reference proteome</keyword>
<reference evidence="2" key="1">
    <citation type="submission" date="2023-10" db="EMBL/GenBank/DDBJ databases">
        <title>Genome assembly of Pristionchus species.</title>
        <authorList>
            <person name="Yoshida K."/>
            <person name="Sommer R.J."/>
        </authorList>
    </citation>
    <scope>NUCLEOTIDE SEQUENCE</scope>
    <source>
        <strain evidence="2">RS5133</strain>
    </source>
</reference>
<sequence>QMAKTTVKRPVKTTAKATLKTVAPPVKQPPKLSIAPPPPKKRKSLTLVPITDLHQMVIDHAAATIPSIMNPGKQKKVVTFNTDRIIFNFGDCGMDRTRVAETSPDDVEDIDAGISSAMEGVWAYIPSQRSELLELCGLASSSRKDEAEFHFIVDHECREYTNCDGRDSKGCRRQIVHEDGRKIERSLFVEKSGKFVMDELDTLAVLNDLEILALQRFYTGWIDDVDDHPMEYPEFIYAVALASTPHAPYKESVDGFMNGLKELNMSSASLQHYKGSTDGVVDRSEFDPSVRATPALVQSLKAINDFLQKELASNPKVTTRSLLNVINKISPACYLRAYSACISIEEIIHAHKFIVEVVWKRAVAFSKMYDAGFYKAVDELLQAAEEIQDPTQLAQTQNTLSQNTQITTQSLFKVPNPPVLMSKS</sequence>
<dbReference type="EMBL" id="BTSY01000007">
    <property type="protein sequence ID" value="GMT36555.1"/>
    <property type="molecule type" value="Genomic_DNA"/>
</dbReference>
<organism evidence="2 3">
    <name type="scientific">Pristionchus fissidentatus</name>
    <dbReference type="NCBI Taxonomy" id="1538716"/>
    <lineage>
        <taxon>Eukaryota</taxon>
        <taxon>Metazoa</taxon>
        <taxon>Ecdysozoa</taxon>
        <taxon>Nematoda</taxon>
        <taxon>Chromadorea</taxon>
        <taxon>Rhabditida</taxon>
        <taxon>Rhabditina</taxon>
        <taxon>Diplogasteromorpha</taxon>
        <taxon>Diplogasteroidea</taxon>
        <taxon>Neodiplogasteridae</taxon>
        <taxon>Pristionchus</taxon>
    </lineage>
</organism>
<feature type="region of interest" description="Disordered" evidence="1">
    <location>
        <begin position="22"/>
        <end position="41"/>
    </location>
</feature>
<feature type="compositionally biased region" description="Low complexity" evidence="1">
    <location>
        <begin position="22"/>
        <end position="34"/>
    </location>
</feature>
<evidence type="ECO:0000313" key="3">
    <source>
        <dbReference type="Proteomes" id="UP001432322"/>
    </source>
</evidence>
<gene>
    <name evidence="2" type="ORF">PFISCL1PPCAC_27852</name>
</gene>